<protein>
    <submittedName>
        <fullName evidence="1">Uncharacterized protein</fullName>
    </submittedName>
</protein>
<comment type="caution">
    <text evidence="1">The sequence shown here is derived from an EMBL/GenBank/DDBJ whole genome shotgun (WGS) entry which is preliminary data.</text>
</comment>
<proteinExistence type="predicted"/>
<dbReference type="AlphaFoldDB" id="A0A9D4FKR2"/>
<evidence type="ECO:0000313" key="1">
    <source>
        <dbReference type="EMBL" id="KAH3800605.1"/>
    </source>
</evidence>
<reference evidence="1" key="1">
    <citation type="journal article" date="2019" name="bioRxiv">
        <title>The Genome of the Zebra Mussel, Dreissena polymorpha: A Resource for Invasive Species Research.</title>
        <authorList>
            <person name="McCartney M.A."/>
            <person name="Auch B."/>
            <person name="Kono T."/>
            <person name="Mallez S."/>
            <person name="Zhang Y."/>
            <person name="Obille A."/>
            <person name="Becker A."/>
            <person name="Abrahante J.E."/>
            <person name="Garbe J."/>
            <person name="Badalamenti J.P."/>
            <person name="Herman A."/>
            <person name="Mangelson H."/>
            <person name="Liachko I."/>
            <person name="Sullivan S."/>
            <person name="Sone E.D."/>
            <person name="Koren S."/>
            <person name="Silverstein K.A.T."/>
            <person name="Beckman K.B."/>
            <person name="Gohl D.M."/>
        </authorList>
    </citation>
    <scope>NUCLEOTIDE SEQUENCE</scope>
    <source>
        <strain evidence="1">Duluth1</strain>
        <tissue evidence="1">Whole animal</tissue>
    </source>
</reference>
<gene>
    <name evidence="1" type="ORF">DPMN_154240</name>
</gene>
<organism evidence="1 2">
    <name type="scientific">Dreissena polymorpha</name>
    <name type="common">Zebra mussel</name>
    <name type="synonym">Mytilus polymorpha</name>
    <dbReference type="NCBI Taxonomy" id="45954"/>
    <lineage>
        <taxon>Eukaryota</taxon>
        <taxon>Metazoa</taxon>
        <taxon>Spiralia</taxon>
        <taxon>Lophotrochozoa</taxon>
        <taxon>Mollusca</taxon>
        <taxon>Bivalvia</taxon>
        <taxon>Autobranchia</taxon>
        <taxon>Heteroconchia</taxon>
        <taxon>Euheterodonta</taxon>
        <taxon>Imparidentia</taxon>
        <taxon>Neoheterodontei</taxon>
        <taxon>Myida</taxon>
        <taxon>Dreissenoidea</taxon>
        <taxon>Dreissenidae</taxon>
        <taxon>Dreissena</taxon>
    </lineage>
</organism>
<name>A0A9D4FKR2_DREPO</name>
<evidence type="ECO:0000313" key="2">
    <source>
        <dbReference type="Proteomes" id="UP000828390"/>
    </source>
</evidence>
<accession>A0A9D4FKR2</accession>
<keyword evidence="2" id="KW-1185">Reference proteome</keyword>
<dbReference type="EMBL" id="JAIWYP010000007">
    <property type="protein sequence ID" value="KAH3800605.1"/>
    <property type="molecule type" value="Genomic_DNA"/>
</dbReference>
<dbReference type="Proteomes" id="UP000828390">
    <property type="component" value="Unassembled WGS sequence"/>
</dbReference>
<sequence length="151" mass="17244">MDGLPGYVNIDGYQSLWTQNWYRYERAPTCPDCGSPYLTCDPVRDVCVSVERTVVQTDRGLESTQEVANLVIGQKFVGPVERTVVQTDRGLESTQEVANLVIGQKFAGPGDDPGRRLVLQEWHWLVVKRGRYRSKLTRRKYLAEQIQINEL</sequence>
<reference evidence="1" key="2">
    <citation type="submission" date="2020-11" db="EMBL/GenBank/DDBJ databases">
        <authorList>
            <person name="McCartney M.A."/>
            <person name="Auch B."/>
            <person name="Kono T."/>
            <person name="Mallez S."/>
            <person name="Becker A."/>
            <person name="Gohl D.M."/>
            <person name="Silverstein K.A.T."/>
            <person name="Koren S."/>
            <person name="Bechman K.B."/>
            <person name="Herman A."/>
            <person name="Abrahante J.E."/>
            <person name="Garbe J."/>
        </authorList>
    </citation>
    <scope>NUCLEOTIDE SEQUENCE</scope>
    <source>
        <strain evidence="1">Duluth1</strain>
        <tissue evidence="1">Whole animal</tissue>
    </source>
</reference>